<dbReference type="GO" id="GO:0005658">
    <property type="term" value="C:alpha DNA polymerase:primase complex"/>
    <property type="evidence" value="ECO:0007669"/>
    <property type="project" value="TreeGrafter"/>
</dbReference>
<evidence type="ECO:0000256" key="4">
    <source>
        <dbReference type="ARBA" id="ARBA00022695"/>
    </source>
</evidence>
<dbReference type="PANTHER" id="PTHR45861:SF1">
    <property type="entry name" value="DNA POLYMERASE ALPHA CATALYTIC SUBUNIT"/>
    <property type="match status" value="1"/>
</dbReference>
<dbReference type="GO" id="GO:1902975">
    <property type="term" value="P:mitotic DNA replication initiation"/>
    <property type="evidence" value="ECO:0007669"/>
    <property type="project" value="InterPro"/>
</dbReference>
<dbReference type="GO" id="GO:0003887">
    <property type="term" value="F:DNA-directed DNA polymerase activity"/>
    <property type="evidence" value="ECO:0007669"/>
    <property type="project" value="UniProtKB-KW"/>
</dbReference>
<feature type="domain" description="Zinc finger DNA-directed DNA polymerase family B alpha" evidence="16">
    <location>
        <begin position="1442"/>
        <end position="1619"/>
    </location>
</feature>
<dbReference type="InterPro" id="IPR036397">
    <property type="entry name" value="RNaseH_sf"/>
</dbReference>
<keyword evidence="9 12" id="KW-0239">DNA-directed DNA polymerase</keyword>
<feature type="domain" description="DNA polymerase alpha catalytic subunit N-terminal" evidence="17">
    <location>
        <begin position="14"/>
        <end position="68"/>
    </location>
</feature>
<dbReference type="Gene3D" id="1.10.132.60">
    <property type="entry name" value="DNA polymerase family B, C-terminal domain"/>
    <property type="match status" value="1"/>
</dbReference>
<feature type="compositionally biased region" description="Basic and acidic residues" evidence="13">
    <location>
        <begin position="88"/>
        <end position="97"/>
    </location>
</feature>
<keyword evidence="4 12" id="KW-0548">Nucleotidyltransferase</keyword>
<evidence type="ECO:0000256" key="2">
    <source>
        <dbReference type="ARBA" id="ARBA00005755"/>
    </source>
</evidence>
<evidence type="ECO:0000259" key="14">
    <source>
        <dbReference type="Pfam" id="PF00136"/>
    </source>
</evidence>
<comment type="caution">
    <text evidence="18">The sequence shown here is derived from an EMBL/GenBank/DDBJ whole genome shotgun (WGS) entry which is preliminary data.</text>
</comment>
<dbReference type="Pfam" id="PF12254">
    <property type="entry name" value="DNA_pol_alpha_N"/>
    <property type="match status" value="1"/>
</dbReference>
<feature type="region of interest" description="Disordered" evidence="13">
    <location>
        <begin position="1511"/>
        <end position="1531"/>
    </location>
</feature>
<dbReference type="Gene3D" id="3.90.1600.10">
    <property type="entry name" value="Palm domain of DNA polymerase"/>
    <property type="match status" value="1"/>
</dbReference>
<dbReference type="InterPro" id="IPR023211">
    <property type="entry name" value="DNA_pol_palm_dom_sf"/>
</dbReference>
<protein>
    <recommendedName>
        <fullName evidence="12">DNA polymerase</fullName>
        <ecNumber evidence="12">2.7.7.7</ecNumber>
    </recommendedName>
</protein>
<dbReference type="Gene3D" id="3.30.70.2820">
    <property type="match status" value="1"/>
</dbReference>
<evidence type="ECO:0000256" key="11">
    <source>
        <dbReference type="ARBA" id="ARBA00023242"/>
    </source>
</evidence>
<dbReference type="InterPro" id="IPR024647">
    <property type="entry name" value="DNA_pol_a_cat_su_N"/>
</dbReference>
<evidence type="ECO:0000259" key="16">
    <source>
        <dbReference type="Pfam" id="PF08996"/>
    </source>
</evidence>
<comment type="subcellular location">
    <subcellularLocation>
        <location evidence="1">Nucleus</location>
    </subcellularLocation>
</comment>
<dbReference type="InterPro" id="IPR045846">
    <property type="entry name" value="POLBc_alpha"/>
</dbReference>
<dbReference type="CDD" id="cd05532">
    <property type="entry name" value="POLBc_alpha"/>
    <property type="match status" value="1"/>
</dbReference>
<dbReference type="EMBL" id="VRMN01000019">
    <property type="protein sequence ID" value="KAA8490764.1"/>
    <property type="molecule type" value="Genomic_DNA"/>
</dbReference>
<feature type="region of interest" description="Disordered" evidence="13">
    <location>
        <begin position="291"/>
        <end position="321"/>
    </location>
</feature>
<dbReference type="GO" id="GO:0003688">
    <property type="term" value="F:DNA replication origin binding"/>
    <property type="evidence" value="ECO:0007669"/>
    <property type="project" value="TreeGrafter"/>
</dbReference>
<dbReference type="InterPro" id="IPR006133">
    <property type="entry name" value="DNA-dir_DNA_pol_B_exonuc"/>
</dbReference>
<dbReference type="InterPro" id="IPR012337">
    <property type="entry name" value="RNaseH-like_sf"/>
</dbReference>
<dbReference type="EC" id="2.7.7.7" evidence="12"/>
<dbReference type="GO" id="GO:0003682">
    <property type="term" value="F:chromatin binding"/>
    <property type="evidence" value="ECO:0007669"/>
    <property type="project" value="TreeGrafter"/>
</dbReference>
<dbReference type="Proteomes" id="UP000324585">
    <property type="component" value="Unassembled WGS sequence"/>
</dbReference>
<evidence type="ECO:0000256" key="9">
    <source>
        <dbReference type="ARBA" id="ARBA00022932"/>
    </source>
</evidence>
<dbReference type="Gene3D" id="1.10.3200.20">
    <property type="entry name" value="DNA Polymerase alpha, zinc finger"/>
    <property type="match status" value="1"/>
</dbReference>
<dbReference type="InterPro" id="IPR043502">
    <property type="entry name" value="DNA/RNA_pol_sf"/>
</dbReference>
<evidence type="ECO:0000313" key="18">
    <source>
        <dbReference type="EMBL" id="KAA8490764.1"/>
    </source>
</evidence>
<evidence type="ECO:0000259" key="17">
    <source>
        <dbReference type="Pfam" id="PF12254"/>
    </source>
</evidence>
<organism evidence="18 19">
    <name type="scientific">Porphyridium purpureum</name>
    <name type="common">Red alga</name>
    <name type="synonym">Porphyridium cruentum</name>
    <dbReference type="NCBI Taxonomy" id="35688"/>
    <lineage>
        <taxon>Eukaryota</taxon>
        <taxon>Rhodophyta</taxon>
        <taxon>Bangiophyceae</taxon>
        <taxon>Porphyridiales</taxon>
        <taxon>Porphyridiaceae</taxon>
        <taxon>Porphyridium</taxon>
    </lineage>
</organism>
<dbReference type="Gene3D" id="2.40.50.730">
    <property type="match status" value="1"/>
</dbReference>
<dbReference type="SUPFAM" id="SSF56672">
    <property type="entry name" value="DNA/RNA polymerases"/>
    <property type="match status" value="1"/>
</dbReference>
<dbReference type="Gene3D" id="6.10.10.100">
    <property type="match status" value="1"/>
</dbReference>
<evidence type="ECO:0000256" key="8">
    <source>
        <dbReference type="ARBA" id="ARBA00022833"/>
    </source>
</evidence>
<evidence type="ECO:0000259" key="15">
    <source>
        <dbReference type="Pfam" id="PF03104"/>
    </source>
</evidence>
<dbReference type="PANTHER" id="PTHR45861">
    <property type="entry name" value="DNA POLYMERASE ALPHA CATALYTIC SUBUNIT"/>
    <property type="match status" value="1"/>
</dbReference>
<keyword evidence="10 12" id="KW-0238">DNA-binding</keyword>
<dbReference type="Pfam" id="PF08996">
    <property type="entry name" value="zf-DNA_Pol"/>
    <property type="match status" value="1"/>
</dbReference>
<evidence type="ECO:0000256" key="12">
    <source>
        <dbReference type="RuleBase" id="RU000442"/>
    </source>
</evidence>
<dbReference type="InterPro" id="IPR015088">
    <property type="entry name" value="Znf_DNA-dir_DNA_pol_B_alpha"/>
</dbReference>
<keyword evidence="3 12" id="KW-0808">Transferase</keyword>
<dbReference type="GO" id="GO:0006273">
    <property type="term" value="P:lagging strand elongation"/>
    <property type="evidence" value="ECO:0007669"/>
    <property type="project" value="TreeGrafter"/>
</dbReference>
<keyword evidence="8" id="KW-0862">Zinc</keyword>
<comment type="catalytic activity">
    <reaction evidence="12">
        <text>DNA(n) + a 2'-deoxyribonucleoside 5'-triphosphate = DNA(n+1) + diphosphate</text>
        <dbReference type="Rhea" id="RHEA:22508"/>
        <dbReference type="Rhea" id="RHEA-COMP:17339"/>
        <dbReference type="Rhea" id="RHEA-COMP:17340"/>
        <dbReference type="ChEBI" id="CHEBI:33019"/>
        <dbReference type="ChEBI" id="CHEBI:61560"/>
        <dbReference type="ChEBI" id="CHEBI:173112"/>
        <dbReference type="EC" id="2.7.7.7"/>
    </reaction>
</comment>
<keyword evidence="11" id="KW-0539">Nucleus</keyword>
<evidence type="ECO:0000256" key="10">
    <source>
        <dbReference type="ARBA" id="ARBA00023125"/>
    </source>
</evidence>
<evidence type="ECO:0000256" key="13">
    <source>
        <dbReference type="SAM" id="MobiDB-lite"/>
    </source>
</evidence>
<comment type="similarity">
    <text evidence="2 12">Belongs to the DNA polymerase type-B family.</text>
</comment>
<dbReference type="Pfam" id="PF00136">
    <property type="entry name" value="DNA_pol_B"/>
    <property type="match status" value="1"/>
</dbReference>
<proteinExistence type="inferred from homology"/>
<sequence length="1639" mass="181577">MRASRAMARSSAFEEMARLKAAGKKRREDYDIVEEANVYEEVDEETYRAIDAERRREAREFVELEDDEDGSEFEEFLEAEFEYEDEESRFRSKSEISKRKREERRRQRMMEGGGTGIGTKPIQTAPMRRVNAAFFGGANGAGADPMADDDDRDPDLARKLASAPKVLDSLLETENLDAEIEVEKHRRRVKFAHREWETYGELHDDEEAHFDFKRRGENGLRSGRNELDYAESLAPPPPRSRKHAQFQDAAMRIAAERESIFDLETYSTPPPSAAAATTREQHAEMEIRARDDDDPLIHTAGATPHAPQRPGTVSGGSVTGSVPAATTNAKVNARPAAPSLAGVSPVAASFFTGASVPLSSASLQKNGANAAEPSAAKTPSGPPEDVLACLKHLGGAGGSSSMPAPFPAGNINGKATRVQTATPKIESAAAHEPEWEQLARTRKGELLLYWYDAHEERSSSSGTEDTFLFCKAVLGTLHKPRGYVNVTLHVQGLDRVVYFLPRFVDEQGKGESKGVSSEGERERVPCVPNVFQEVSHILQTECNAPRFMAKAVSRRMPFGDHDAPAGEAEYLKVKYPYAHASLPVTKQGKTFARVFGTRTTSLERLLVKRGLMGPGWIRVADAALTTRLATTRFVVVAPEPKCINEVRGNDAVDPPPVTVLSIGMKTELGHTKASANQPEIVMLSGIMMHNVSMQNAMSVSAVDTQAAQKPAFVALRQLSNTMPLPMSIKEQAQSGASNLHVMPNEQALLNFFLASVMRLDPDVIVGHDMLGSTLETLLARLAWHKIRDWSRLGRLRQKKDVAMLAKSRTGYLAFAGRLVVDTLVCSKELCPREKDYMLPSLADSILKRKVHPRTEPLMTAAAYENERTLSLLIAECIQDAALAMCLVAELSVIPLTRQLTNLSGNIWSRTMRAGARAERIEFLLCHEFNRSRPKLVLPDKLYKSDKKLFEDTGINQKPKRLNTTDELPAELEQPAGVGVALSMSKRRKPQYSGGLVLEPKRGLYDRYVLQLDFNSLYPSIIQEYNICFTTLNLQRMYEAEGEGDYDTMMLERGGVTSTTELGILPRVLTRLVEQRRQVKKVLKEERDLVRYKQLDIRQLAIKLTANSLYGCLGFEGSRFYARPLAELITLQGRSTLQKTVDLAQNTFSLEVIYGDTDSLFIYTGLNDIKQVQRLGMELKVEVNKKYRALEIEIDAVYAKMLLLRKKKYAALKVPSLADPGTTVREVKGLDMVRHDWSGISFAVSDFTLSQLLSMEVGTEEAVSNVLIFLEQTAENLRANRVPLQQYVITKSLTKNPEEYPDGLNLPHVQVALRRKKNGLNARPGDFIQYVICRPMAAELGPSNASTRNEQPFKDSIALRAYHPDEVNAAGGALEIDTEYYVTHQILPPIGRLFEPIEGIDTARIASALGLDPMRYAGKGGSGGSGAGGGDMDDALDVDTADVDATTRFQNCEPICVQCVACAHANELNAASELRCKQCMREFPEAYLKNVIHLHVRKWTAAYYCAPNVVESESGNSQTRSHDIELKTDGESAERANGRGERWLYSQLRYVSSIIDSAIRQLERDADNAAAAEQNGSGERVSLSVMQKRAARTLALQGVREAVQRYLAMNAYHFLDIGAVFDSMGLASMLRIQPPAQQTP</sequence>
<dbReference type="GO" id="GO:0000166">
    <property type="term" value="F:nucleotide binding"/>
    <property type="evidence" value="ECO:0007669"/>
    <property type="project" value="InterPro"/>
</dbReference>
<keyword evidence="7" id="KW-0863">Zinc-finger</keyword>
<dbReference type="SUPFAM" id="SSF53098">
    <property type="entry name" value="Ribonuclease H-like"/>
    <property type="match status" value="1"/>
</dbReference>
<dbReference type="GO" id="GO:0008270">
    <property type="term" value="F:zinc ion binding"/>
    <property type="evidence" value="ECO:0007669"/>
    <property type="project" value="UniProtKB-KW"/>
</dbReference>
<evidence type="ECO:0000256" key="7">
    <source>
        <dbReference type="ARBA" id="ARBA00022771"/>
    </source>
</evidence>
<dbReference type="InterPro" id="IPR006134">
    <property type="entry name" value="DNA-dir_DNA_pol_B_multi_dom"/>
</dbReference>
<dbReference type="GO" id="GO:0006272">
    <property type="term" value="P:leading strand elongation"/>
    <property type="evidence" value="ECO:0007669"/>
    <property type="project" value="TreeGrafter"/>
</dbReference>
<dbReference type="PROSITE" id="PS00116">
    <property type="entry name" value="DNA_POLYMERASE_B"/>
    <property type="match status" value="1"/>
</dbReference>
<feature type="region of interest" description="Disordered" evidence="13">
    <location>
        <begin position="84"/>
        <end position="159"/>
    </location>
</feature>
<dbReference type="OrthoDB" id="6755010at2759"/>
<reference evidence="19" key="1">
    <citation type="journal article" date="2019" name="Nat. Commun.">
        <title>Expansion of phycobilisome linker gene families in mesophilic red algae.</title>
        <authorList>
            <person name="Lee J."/>
            <person name="Kim D."/>
            <person name="Bhattacharya D."/>
            <person name="Yoon H.S."/>
        </authorList>
    </citation>
    <scope>NUCLEOTIDE SEQUENCE [LARGE SCALE GENOMIC DNA]</scope>
    <source>
        <strain evidence="19">CCMP 1328</strain>
    </source>
</reference>
<dbReference type="InterPro" id="IPR006172">
    <property type="entry name" value="DNA-dir_DNA_pol_B"/>
</dbReference>
<name>A0A5J4YJ02_PORPP</name>
<keyword evidence="5 12" id="KW-0235">DNA replication</keyword>
<dbReference type="InterPro" id="IPR017964">
    <property type="entry name" value="DNA-dir_DNA_pol_B_CS"/>
</dbReference>
<dbReference type="NCBIfam" id="TIGR00592">
    <property type="entry name" value="pol2"/>
    <property type="match status" value="1"/>
</dbReference>
<feature type="domain" description="DNA-directed DNA polymerase family B multifunctional" evidence="14">
    <location>
        <begin position="907"/>
        <end position="1396"/>
    </location>
</feature>
<dbReference type="InterPro" id="IPR042087">
    <property type="entry name" value="DNA_pol_B_thumb"/>
</dbReference>
<dbReference type="SMART" id="SM00486">
    <property type="entry name" value="POLBc"/>
    <property type="match status" value="1"/>
</dbReference>
<feature type="compositionally biased region" description="Basic and acidic residues" evidence="13">
    <location>
        <begin position="1519"/>
        <end position="1531"/>
    </location>
</feature>
<evidence type="ECO:0000313" key="19">
    <source>
        <dbReference type="Proteomes" id="UP000324585"/>
    </source>
</evidence>
<evidence type="ECO:0000256" key="5">
    <source>
        <dbReference type="ARBA" id="ARBA00022705"/>
    </source>
</evidence>
<feature type="region of interest" description="Disordered" evidence="13">
    <location>
        <begin position="369"/>
        <end position="392"/>
    </location>
</feature>
<gene>
    <name evidence="18" type="ORF">FVE85_4395</name>
</gene>
<evidence type="ECO:0000256" key="3">
    <source>
        <dbReference type="ARBA" id="ARBA00022679"/>
    </source>
</evidence>
<feature type="domain" description="DNA-directed DNA polymerase family B exonuclease" evidence="15">
    <location>
        <begin position="593"/>
        <end position="828"/>
    </location>
</feature>
<evidence type="ECO:0000256" key="6">
    <source>
        <dbReference type="ARBA" id="ARBA00022723"/>
    </source>
</evidence>
<evidence type="ECO:0000256" key="1">
    <source>
        <dbReference type="ARBA" id="ARBA00004123"/>
    </source>
</evidence>
<feature type="compositionally biased region" description="Low complexity" evidence="13">
    <location>
        <begin position="131"/>
        <end position="145"/>
    </location>
</feature>
<accession>A0A5J4YJ02</accession>
<dbReference type="Pfam" id="PF03104">
    <property type="entry name" value="DNA_pol_B_exo1"/>
    <property type="match status" value="1"/>
</dbReference>
<dbReference type="Gene3D" id="1.10.287.690">
    <property type="entry name" value="Helix hairpin bin"/>
    <property type="match status" value="1"/>
</dbReference>
<keyword evidence="6" id="KW-0479">Metal-binding</keyword>
<dbReference type="InterPro" id="IPR038256">
    <property type="entry name" value="Pol_alpha_znc_sf"/>
</dbReference>
<keyword evidence="19" id="KW-1185">Reference proteome</keyword>
<dbReference type="CDD" id="cd05776">
    <property type="entry name" value="DNA_polB_alpha_exo"/>
    <property type="match status" value="1"/>
</dbReference>
<dbReference type="PRINTS" id="PR00106">
    <property type="entry name" value="DNAPOLB"/>
</dbReference>
<dbReference type="Gene3D" id="3.30.420.10">
    <property type="entry name" value="Ribonuclease H-like superfamily/Ribonuclease H"/>
    <property type="match status" value="1"/>
</dbReference>
<dbReference type="GO" id="GO:0003697">
    <property type="term" value="F:single-stranded DNA binding"/>
    <property type="evidence" value="ECO:0007669"/>
    <property type="project" value="TreeGrafter"/>
</dbReference>